<proteinExistence type="predicted"/>
<evidence type="ECO:0000256" key="1">
    <source>
        <dbReference type="SAM" id="MobiDB-lite"/>
    </source>
</evidence>
<name>A0A0H5Q4P1_9ZZZZ</name>
<feature type="region of interest" description="Disordered" evidence="1">
    <location>
        <begin position="118"/>
        <end position="232"/>
    </location>
</feature>
<organism evidence="2">
    <name type="scientific">uncultured prokaryote</name>
    <dbReference type="NCBI Taxonomy" id="198431"/>
    <lineage>
        <taxon>unclassified sequences</taxon>
        <taxon>environmental samples</taxon>
    </lineage>
</organism>
<protein>
    <submittedName>
        <fullName evidence="2">Uncharacterized protein</fullName>
    </submittedName>
</protein>
<accession>A0A0H5Q4P1</accession>
<feature type="compositionally biased region" description="Pro residues" evidence="1">
    <location>
        <begin position="118"/>
        <end position="128"/>
    </location>
</feature>
<feature type="region of interest" description="Disordered" evidence="1">
    <location>
        <begin position="23"/>
        <end position="103"/>
    </location>
</feature>
<dbReference type="AlphaFoldDB" id="A0A0H5Q4P1"/>
<feature type="compositionally biased region" description="Low complexity" evidence="1">
    <location>
        <begin position="134"/>
        <end position="143"/>
    </location>
</feature>
<dbReference type="EMBL" id="LN853652">
    <property type="protein sequence ID" value="CRY96369.1"/>
    <property type="molecule type" value="Genomic_DNA"/>
</dbReference>
<reference evidence="2" key="2">
    <citation type="submission" date="2015-07" db="EMBL/GenBank/DDBJ databases">
        <title>Plasmids, circular viruses and viroids from rat gut.</title>
        <authorList>
            <person name="Jorgensen T.J."/>
            <person name="Hansen M.A."/>
            <person name="Xu Z."/>
            <person name="Tabak M.A."/>
            <person name="Sorensen S.J."/>
            <person name="Hansen L.H."/>
        </authorList>
    </citation>
    <scope>NUCLEOTIDE SEQUENCE</scope>
    <source>
        <plasmid evidence="2">pRGFK1071</plasmid>
    </source>
</reference>
<sequence>MYFRLNYKNFRTRMAAPLSCPVDNCSDSTSEGDRSARSGCRKGLRNTRHPRPSPRRSLGSKSTAAASRCAPESCTDQATGEAGTGRPCGSQDSLAERAKKGRGSSLFGFCRHKSFPATYPPPSSPAQPPERAAHVAARPSAAALQSPRNGARPRRGVKGSRCTGSRGGAERGSTGPKTGFVNIRQFLPLPSPPFSDRVPAPMGQRGRQNGRRRGSEGALPHGDAPEGLWEAR</sequence>
<keyword evidence="2" id="KW-0614">Plasmid</keyword>
<reference evidence="2" key="1">
    <citation type="submission" date="2015-06" db="EMBL/GenBank/DDBJ databases">
        <authorList>
            <person name="Joergensen T."/>
        </authorList>
    </citation>
    <scope>NUCLEOTIDE SEQUENCE</scope>
    <source>
        <plasmid evidence="2">pRGFK1071</plasmid>
    </source>
</reference>
<evidence type="ECO:0000313" key="2">
    <source>
        <dbReference type="EMBL" id="CRY96369.1"/>
    </source>
</evidence>
<feature type="compositionally biased region" description="Basic residues" evidence="1">
    <location>
        <begin position="39"/>
        <end position="54"/>
    </location>
</feature>
<geneLocation type="plasmid" evidence="2">
    <name>pRGFK1071</name>
</geneLocation>